<organism evidence="1 2">
    <name type="scientific">Dentiscutata heterogama</name>
    <dbReference type="NCBI Taxonomy" id="1316150"/>
    <lineage>
        <taxon>Eukaryota</taxon>
        <taxon>Fungi</taxon>
        <taxon>Fungi incertae sedis</taxon>
        <taxon>Mucoromycota</taxon>
        <taxon>Glomeromycotina</taxon>
        <taxon>Glomeromycetes</taxon>
        <taxon>Diversisporales</taxon>
        <taxon>Gigasporaceae</taxon>
        <taxon>Dentiscutata</taxon>
    </lineage>
</organism>
<keyword evidence="2" id="KW-1185">Reference proteome</keyword>
<proteinExistence type="predicted"/>
<dbReference type="Proteomes" id="UP000789702">
    <property type="component" value="Unassembled WGS sequence"/>
</dbReference>
<evidence type="ECO:0000313" key="2">
    <source>
        <dbReference type="Proteomes" id="UP000789702"/>
    </source>
</evidence>
<reference evidence="1" key="1">
    <citation type="submission" date="2021-06" db="EMBL/GenBank/DDBJ databases">
        <authorList>
            <person name="Kallberg Y."/>
            <person name="Tangrot J."/>
            <person name="Rosling A."/>
        </authorList>
    </citation>
    <scope>NUCLEOTIDE SEQUENCE</scope>
    <source>
        <strain evidence="1">IL203A</strain>
    </source>
</reference>
<sequence>MTPHKVDLPPPARRLVLFVGDGLRADKLYQLYQDENNSSLYTRAPFLRDMVLNHGTWGVSHTRVPTESRPGHVAIIAGFYEDVSAVTKGWKMNPVEFDSVFNQSRHTWSFGSPDILPMFAEGASDPERVDTFMYGHESENFAEDAAELDTWTFNKFAQLISNSSSDLKLYQQLHDDKIVIFLHLLGLDTNGHAYGPHSKEYLDNIKVVDDGIYKTIQLLDEFYGNDMKTAYIFTSDHGMSNRGNHGDGHPDNTRTPIVAWGAGINKPNKDHPTGHDEFSMDWQLNSVQRNDILQADIAPLMASLIGINYPVNSVGELPLKYLNNTPLFKVQSVFVNAKEILEQYQVKYESKKRTKLMFKSFAPLSNSTHSPDVFINDIQRLIDTEKYAEAETLCRILISLCLEGLRYFQTYDWFMLRSIVTAGYVGWIVYSLKFTLKEYTFNDSTQSIINIISVISLALLICILYVEESPITYYTYVIFPIYFWRDVIKERNIILDCCKSALDNQSIFTLIIYIIGYIIGLEILASLISTVYMVYSYFERSVLSVCFILAASYPWFISSKIWNGNSTWFFAWTISCLFTSIFTLLPVEKGEDITLVVLGGLLIVITGCIALWKSPKFTIGSHTSVRNMIGFQVGLVVLSIIVVYDTTNKLKDKAGLPFLNQIIAWIILVISTATPFVYGLGKQHYFQRLTTISLSFAPLFVILRQTRKLEIEDIRIALVFLFFINVAFFGTGNIASLSSFSLQSVYRLTTVFEPFLMVVHDISEFQDGEERILVLKDSSILENEEEGDQLVSIQIEEQQRLKKNLENKKKKPVYTGYDDEEFNFGGGVTKKSILSHYDEEIEKDKRTGFMLDGDGTVKLSEDDLRNQVSEKLRSNAVSLSFDKMKEIQDYYTKEEAEITFKKPKVKKKKKVRQKTVDNDSLITENQVNDPNSMEIDSTSSLTTTQSRRRENLDDVSFVDDDELQQALARARKMAAKKVAKASVEEIARTLTQERETQEEDDDVPDSGLVISDTSEFVRSLSVASTASKFIEKATEEDENGGWKVAGVVEDQDMASINEEPKLVGVVEEEPLVSNGMAATLALLQQKGFSIKPTEEQLEKERIQKERQKWLAEQRRRDLERQNEREREKQRAKEKGYRGGGGGRDNDSSYRDREHLREMEARFKDYKPDINLEYVDEFGNQLTPKEAFRQLSHKFHGKSSGKSKTEKRLKKLEEERKLKAMSSVDTPLNMATALQERQKASGSAHVVLSVGNRAVVPNSMMPNNDTRASKSVPSVLSTNGPNIITVNGGLTGQSMNAPEREKVTFGLKRKAEAETEKPSKKSKDE</sequence>
<evidence type="ECO:0000313" key="1">
    <source>
        <dbReference type="EMBL" id="CAG8444392.1"/>
    </source>
</evidence>
<name>A0ACA9JZW3_9GLOM</name>
<dbReference type="EMBL" id="CAJVPU010000232">
    <property type="protein sequence ID" value="CAG8444392.1"/>
    <property type="molecule type" value="Genomic_DNA"/>
</dbReference>
<comment type="caution">
    <text evidence="1">The sequence shown here is derived from an EMBL/GenBank/DDBJ whole genome shotgun (WGS) entry which is preliminary data.</text>
</comment>
<gene>
    <name evidence="1" type="ORF">DHETER_LOCUS470</name>
</gene>
<protein>
    <submittedName>
        <fullName evidence="1">16208_t:CDS:1</fullName>
    </submittedName>
</protein>
<accession>A0ACA9JZW3</accession>